<dbReference type="AlphaFoldDB" id="A0A0A9CNA0"/>
<protein>
    <submittedName>
        <fullName evidence="1">Uncharacterized protein</fullName>
    </submittedName>
</protein>
<proteinExistence type="predicted"/>
<accession>A0A0A9CNA0</accession>
<sequence length="43" mass="5039">MAHCMSYQVSTHGLFHMQKDLLEFAHEVLHTSLLLEQVSIWNI</sequence>
<reference evidence="1" key="2">
    <citation type="journal article" date="2015" name="Data Brief">
        <title>Shoot transcriptome of the giant reed, Arundo donax.</title>
        <authorList>
            <person name="Barrero R.A."/>
            <person name="Guerrero F.D."/>
            <person name="Moolhuijzen P."/>
            <person name="Goolsby J.A."/>
            <person name="Tidwell J."/>
            <person name="Bellgard S.E."/>
            <person name="Bellgard M.I."/>
        </authorList>
    </citation>
    <scope>NUCLEOTIDE SEQUENCE</scope>
    <source>
        <tissue evidence="1">Shoot tissue taken approximately 20 cm above the soil surface</tissue>
    </source>
</reference>
<evidence type="ECO:0000313" key="1">
    <source>
        <dbReference type="EMBL" id="JAD75923.1"/>
    </source>
</evidence>
<reference evidence="1" key="1">
    <citation type="submission" date="2014-09" db="EMBL/GenBank/DDBJ databases">
        <authorList>
            <person name="Magalhaes I.L.F."/>
            <person name="Oliveira U."/>
            <person name="Santos F.R."/>
            <person name="Vidigal T.H.D.A."/>
            <person name="Brescovit A.D."/>
            <person name="Santos A.J."/>
        </authorList>
    </citation>
    <scope>NUCLEOTIDE SEQUENCE</scope>
    <source>
        <tissue evidence="1">Shoot tissue taken approximately 20 cm above the soil surface</tissue>
    </source>
</reference>
<dbReference type="EMBL" id="GBRH01221972">
    <property type="protein sequence ID" value="JAD75923.1"/>
    <property type="molecule type" value="Transcribed_RNA"/>
</dbReference>
<organism evidence="1">
    <name type="scientific">Arundo donax</name>
    <name type="common">Giant reed</name>
    <name type="synonym">Donax arundinaceus</name>
    <dbReference type="NCBI Taxonomy" id="35708"/>
    <lineage>
        <taxon>Eukaryota</taxon>
        <taxon>Viridiplantae</taxon>
        <taxon>Streptophyta</taxon>
        <taxon>Embryophyta</taxon>
        <taxon>Tracheophyta</taxon>
        <taxon>Spermatophyta</taxon>
        <taxon>Magnoliopsida</taxon>
        <taxon>Liliopsida</taxon>
        <taxon>Poales</taxon>
        <taxon>Poaceae</taxon>
        <taxon>PACMAD clade</taxon>
        <taxon>Arundinoideae</taxon>
        <taxon>Arundineae</taxon>
        <taxon>Arundo</taxon>
    </lineage>
</organism>
<name>A0A0A9CNA0_ARUDO</name>